<sequence>MLVHFMASENTETIENLKELIKELTRTFLKVDANYSTKICESFHHSQTLLADKNIAWRLSWQMRAFISVIKWNCDNWIEKFYNEFYLLDMNVHLEE</sequence>
<dbReference type="Proteomes" id="UP001470230">
    <property type="component" value="Unassembled WGS sequence"/>
</dbReference>
<gene>
    <name evidence="2" type="ORF">M9Y10_005216</name>
</gene>
<evidence type="ECO:0000313" key="2">
    <source>
        <dbReference type="EMBL" id="KAK8878443.1"/>
    </source>
</evidence>
<keyword evidence="1" id="KW-0175">Coiled coil</keyword>
<comment type="caution">
    <text evidence="2">The sequence shown here is derived from an EMBL/GenBank/DDBJ whole genome shotgun (WGS) entry which is preliminary data.</text>
</comment>
<evidence type="ECO:0000256" key="1">
    <source>
        <dbReference type="SAM" id="Coils"/>
    </source>
</evidence>
<feature type="coiled-coil region" evidence="1">
    <location>
        <begin position="7"/>
        <end position="34"/>
    </location>
</feature>
<evidence type="ECO:0000313" key="3">
    <source>
        <dbReference type="Proteomes" id="UP001470230"/>
    </source>
</evidence>
<reference evidence="2 3" key="1">
    <citation type="submission" date="2024-04" db="EMBL/GenBank/DDBJ databases">
        <title>Tritrichomonas musculus Genome.</title>
        <authorList>
            <person name="Alves-Ferreira E."/>
            <person name="Grigg M."/>
            <person name="Lorenzi H."/>
            <person name="Galac M."/>
        </authorList>
    </citation>
    <scope>NUCLEOTIDE SEQUENCE [LARGE SCALE GENOMIC DNA]</scope>
    <source>
        <strain evidence="2 3">EAF2021</strain>
    </source>
</reference>
<organism evidence="2 3">
    <name type="scientific">Tritrichomonas musculus</name>
    <dbReference type="NCBI Taxonomy" id="1915356"/>
    <lineage>
        <taxon>Eukaryota</taxon>
        <taxon>Metamonada</taxon>
        <taxon>Parabasalia</taxon>
        <taxon>Tritrichomonadida</taxon>
        <taxon>Tritrichomonadidae</taxon>
        <taxon>Tritrichomonas</taxon>
    </lineage>
</organism>
<keyword evidence="3" id="KW-1185">Reference proteome</keyword>
<dbReference type="EMBL" id="JAPFFF010000011">
    <property type="protein sequence ID" value="KAK8878443.1"/>
    <property type="molecule type" value="Genomic_DNA"/>
</dbReference>
<protein>
    <submittedName>
        <fullName evidence="2">Uncharacterized protein</fullName>
    </submittedName>
</protein>
<proteinExistence type="predicted"/>
<accession>A0ABR2JKL1</accession>
<name>A0ABR2JKL1_9EUKA</name>